<keyword evidence="4" id="KW-0808">Transferase</keyword>
<dbReference type="NCBIfam" id="NF004881">
    <property type="entry name" value="PRK06241.2-2"/>
    <property type="match status" value="1"/>
</dbReference>
<dbReference type="InterPro" id="IPR036637">
    <property type="entry name" value="Phosphohistidine_dom_sf"/>
</dbReference>
<gene>
    <name evidence="4" type="ORF">ACFFQA_10310</name>
</gene>
<dbReference type="SUPFAM" id="SSF56059">
    <property type="entry name" value="Glutathione synthetase ATP-binding domain-like"/>
    <property type="match status" value="1"/>
</dbReference>
<comment type="caution">
    <text evidence="4">The sequence shown here is derived from an EMBL/GenBank/DDBJ whole genome shotgun (WGS) entry which is preliminary data.</text>
</comment>
<evidence type="ECO:0000313" key="5">
    <source>
        <dbReference type="Proteomes" id="UP001589693"/>
    </source>
</evidence>
<evidence type="ECO:0000259" key="2">
    <source>
        <dbReference type="Pfam" id="PF00391"/>
    </source>
</evidence>
<feature type="region of interest" description="Disordered" evidence="1">
    <location>
        <begin position="755"/>
        <end position="785"/>
    </location>
</feature>
<dbReference type="InterPro" id="IPR051549">
    <property type="entry name" value="PEP_Utilizing_Enz"/>
</dbReference>
<feature type="domain" description="Pyruvate phosphate dikinase AMP/ATP-binding" evidence="3">
    <location>
        <begin position="16"/>
        <end position="310"/>
    </location>
</feature>
<keyword evidence="5" id="KW-1185">Reference proteome</keyword>
<evidence type="ECO:0000313" key="4">
    <source>
        <dbReference type="EMBL" id="MFB9904329.1"/>
    </source>
</evidence>
<dbReference type="SUPFAM" id="SSF52009">
    <property type="entry name" value="Phosphohistidine domain"/>
    <property type="match status" value="1"/>
</dbReference>
<dbReference type="Pfam" id="PF01326">
    <property type="entry name" value="PPDK_N"/>
    <property type="match status" value="1"/>
</dbReference>
<dbReference type="Proteomes" id="UP001589693">
    <property type="component" value="Unassembled WGS sequence"/>
</dbReference>
<dbReference type="EMBL" id="JBHLZU010000009">
    <property type="protein sequence ID" value="MFB9904329.1"/>
    <property type="molecule type" value="Genomic_DNA"/>
</dbReference>
<dbReference type="Gene3D" id="3.30.1490.20">
    <property type="entry name" value="ATP-grasp fold, A domain"/>
    <property type="match status" value="1"/>
</dbReference>
<organism evidence="4 5">
    <name type="scientific">Allokutzneria oryzae</name>
    <dbReference type="NCBI Taxonomy" id="1378989"/>
    <lineage>
        <taxon>Bacteria</taxon>
        <taxon>Bacillati</taxon>
        <taxon>Actinomycetota</taxon>
        <taxon>Actinomycetes</taxon>
        <taxon>Pseudonocardiales</taxon>
        <taxon>Pseudonocardiaceae</taxon>
        <taxon>Allokutzneria</taxon>
    </lineage>
</organism>
<dbReference type="RefSeq" id="WP_377851531.1">
    <property type="nucleotide sequence ID" value="NZ_JBHLZU010000009.1"/>
</dbReference>
<evidence type="ECO:0000256" key="1">
    <source>
        <dbReference type="SAM" id="MobiDB-lite"/>
    </source>
</evidence>
<dbReference type="Gene3D" id="3.30.470.20">
    <property type="entry name" value="ATP-grasp fold, B domain"/>
    <property type="match status" value="1"/>
</dbReference>
<dbReference type="Gene3D" id="3.50.30.10">
    <property type="entry name" value="Phosphohistidine domain"/>
    <property type="match status" value="1"/>
</dbReference>
<sequence>MHVLTSETYSGEKGRLAGAKARNLHELTRGGVDVPAWSVLGLDVFAAFLRGGGLDRELTALLSETALDNAGEQARLIAELIEGADLPGEVGELIERALGDVGAERVAVRSSGAEEDGAEFSFAGQFSSYLNVIGPDDAKERVKGCWASAFSERSLHYRLRNGLPLRADGVAVIIQAMVPAERSGVLFTANPVTGSRGQYVISSAYGLGEGLVSGAVDADTVLVDAANGAVVETVIGDKQERYHSSADASGYVVSAVDPADREALSLSQEDITRLHAVGRRIAELFGGPQDIEWAISAGRLWILQSRPITSPLAEVPTGERRIWDNSNIIESFSGIVSPLTYSFASSVYGKVYRHYAIALGVPSAELRQMDEWLPTMLGHFHGRVYYNLLHWYRMVRLAPGYRLNRKVLEVSLGVEESLDDELAETLHPYTPRALVRARTTFGFTKRFLGMHRSVDGFLRYFYDAYQVFDNVDYDALPGEEVYRRFRALERDLIEKWGPMMALDASILLSFGTLYLLTKRWLPDAPEWFNWAVANPGSTVESAEPVRALAALAASVRADPELREIVENTAPEETGKALADAGHTEFLAAIEDYVSRYGYRSLDELKLEVPDLREEPATLYVMLREALPEVSTAQPEQAQSYLDKNLRGPRRWVYEIVRRKTSTCLADRERLRFARTRAFGSAKRMLRAMGRDLARNGMLDDWRDVFFLRLEELRGTYEGTIAHAELKHLVSLRRKQQDEDAKLVAPSRFTTFGTPGNLEQAGWSSRHTGPSGKKEFRGTPSSPGVVEGRAVVTDAPRDVDGGILLTYRTDPGWVATLPTASALVIERGSPLTHVAIVARELGIPTVVQVKNITREIETGMRIRLDGGAGTITVLSPGGDDE</sequence>
<feature type="domain" description="PEP-utilising enzyme mobile" evidence="2">
    <location>
        <begin position="799"/>
        <end position="868"/>
    </location>
</feature>
<protein>
    <submittedName>
        <fullName evidence="4">Phosphoenolpyruvate synthase</fullName>
        <ecNumber evidence="4">2.7.9.2</ecNumber>
    </submittedName>
</protein>
<dbReference type="InterPro" id="IPR008279">
    <property type="entry name" value="PEP-util_enz_mobile_dom"/>
</dbReference>
<dbReference type="GO" id="GO:0008986">
    <property type="term" value="F:pyruvate, water dikinase activity"/>
    <property type="evidence" value="ECO:0007669"/>
    <property type="project" value="UniProtKB-EC"/>
</dbReference>
<dbReference type="EC" id="2.7.9.2" evidence="4"/>
<evidence type="ECO:0000259" key="3">
    <source>
        <dbReference type="Pfam" id="PF01326"/>
    </source>
</evidence>
<name>A0ABV5ZTV8_9PSEU</name>
<proteinExistence type="predicted"/>
<reference evidence="4 5" key="1">
    <citation type="submission" date="2024-09" db="EMBL/GenBank/DDBJ databases">
        <authorList>
            <person name="Sun Q."/>
            <person name="Mori K."/>
        </authorList>
    </citation>
    <scope>NUCLEOTIDE SEQUENCE [LARGE SCALE GENOMIC DNA]</scope>
    <source>
        <strain evidence="4 5">TBRC 7907</strain>
    </source>
</reference>
<dbReference type="PANTHER" id="PTHR43615">
    <property type="entry name" value="PHOSPHOENOLPYRUVATE SYNTHASE-RELATED"/>
    <property type="match status" value="1"/>
</dbReference>
<accession>A0ABV5ZTV8</accession>
<dbReference type="InterPro" id="IPR013815">
    <property type="entry name" value="ATP_grasp_subdomain_1"/>
</dbReference>
<dbReference type="Pfam" id="PF00391">
    <property type="entry name" value="PEP-utilizers"/>
    <property type="match status" value="1"/>
</dbReference>
<dbReference type="PANTHER" id="PTHR43615:SF1">
    <property type="entry name" value="PPDK_N DOMAIN-CONTAINING PROTEIN"/>
    <property type="match status" value="1"/>
</dbReference>
<dbReference type="InterPro" id="IPR002192">
    <property type="entry name" value="PPDK_AMP/ATP-bd"/>
</dbReference>